<proteinExistence type="predicted"/>
<feature type="domain" description="Bbp19-like phage" evidence="2">
    <location>
        <begin position="32"/>
        <end position="90"/>
    </location>
</feature>
<feature type="region of interest" description="Disordered" evidence="1">
    <location>
        <begin position="1"/>
        <end position="30"/>
    </location>
</feature>
<evidence type="ECO:0000313" key="3">
    <source>
        <dbReference type="EMBL" id="KKK52794.1"/>
    </source>
</evidence>
<dbReference type="AlphaFoldDB" id="A0A0F8YF71"/>
<feature type="compositionally biased region" description="Basic and acidic residues" evidence="1">
    <location>
        <begin position="13"/>
        <end position="30"/>
    </location>
</feature>
<dbReference type="Pfam" id="PF25181">
    <property type="entry name" value="Phage_Bbp19"/>
    <property type="match status" value="1"/>
</dbReference>
<organism evidence="3">
    <name type="scientific">marine sediment metagenome</name>
    <dbReference type="NCBI Taxonomy" id="412755"/>
    <lineage>
        <taxon>unclassified sequences</taxon>
        <taxon>metagenomes</taxon>
        <taxon>ecological metagenomes</taxon>
    </lineage>
</organism>
<accession>A0A0F8YF71</accession>
<evidence type="ECO:0000256" key="1">
    <source>
        <dbReference type="SAM" id="MobiDB-lite"/>
    </source>
</evidence>
<reference evidence="3" key="1">
    <citation type="journal article" date="2015" name="Nature">
        <title>Complex archaea that bridge the gap between prokaryotes and eukaryotes.</title>
        <authorList>
            <person name="Spang A."/>
            <person name="Saw J.H."/>
            <person name="Jorgensen S.L."/>
            <person name="Zaremba-Niedzwiedzka K."/>
            <person name="Martijn J."/>
            <person name="Lind A.E."/>
            <person name="van Eijk R."/>
            <person name="Schleper C."/>
            <person name="Guy L."/>
            <person name="Ettema T.J."/>
        </authorList>
    </citation>
    <scope>NUCLEOTIDE SEQUENCE</scope>
</reference>
<dbReference type="EMBL" id="LAZR01066837">
    <property type="protein sequence ID" value="KKK52794.1"/>
    <property type="molecule type" value="Genomic_DNA"/>
</dbReference>
<sequence length="107" mass="12138">KKRPFDTSDAGQVEDRKRASQAAEERRAKEVREVLSTRGGRAFVWRILGKCGVYHSAPEGSEAMSRFEGRRDVGIQVLKECLTSDPKVYILMQQEAADRDSEEERHG</sequence>
<feature type="non-terminal residue" evidence="3">
    <location>
        <position position="1"/>
    </location>
</feature>
<dbReference type="InterPro" id="IPR057447">
    <property type="entry name" value="Bbp19-like_phage"/>
</dbReference>
<gene>
    <name evidence="3" type="ORF">LCGC14_3101320</name>
</gene>
<comment type="caution">
    <text evidence="3">The sequence shown here is derived from an EMBL/GenBank/DDBJ whole genome shotgun (WGS) entry which is preliminary data.</text>
</comment>
<name>A0A0F8YF71_9ZZZZ</name>
<evidence type="ECO:0000259" key="2">
    <source>
        <dbReference type="Pfam" id="PF25181"/>
    </source>
</evidence>
<protein>
    <recommendedName>
        <fullName evidence="2">Bbp19-like phage domain-containing protein</fullName>
    </recommendedName>
</protein>